<feature type="signal peptide" evidence="4">
    <location>
        <begin position="1"/>
        <end position="21"/>
    </location>
</feature>
<proteinExistence type="inferred from homology"/>
<comment type="caution">
    <text evidence="5">The sequence shown here is derived from an EMBL/GenBank/DDBJ whole genome shotgun (WGS) entry which is preliminary data.</text>
</comment>
<evidence type="ECO:0000313" key="6">
    <source>
        <dbReference type="Proteomes" id="UP001589833"/>
    </source>
</evidence>
<dbReference type="Pfam" id="PF01547">
    <property type="entry name" value="SBP_bac_1"/>
    <property type="match status" value="1"/>
</dbReference>
<dbReference type="RefSeq" id="WP_273845527.1">
    <property type="nucleotide sequence ID" value="NZ_JAQQWT010000013.1"/>
</dbReference>
<dbReference type="EMBL" id="JBHLTR010000077">
    <property type="protein sequence ID" value="MFC0561572.1"/>
    <property type="molecule type" value="Genomic_DNA"/>
</dbReference>
<evidence type="ECO:0000256" key="3">
    <source>
        <dbReference type="ARBA" id="ARBA00022729"/>
    </source>
</evidence>
<evidence type="ECO:0000256" key="2">
    <source>
        <dbReference type="ARBA" id="ARBA00022448"/>
    </source>
</evidence>
<sequence length="430" mass="47513">MRKLKTSLLLSMLVFLIVVSAACSSSDDTSSNNDGSGKQDKVVLDYWHTYGEQEEKVLVEEIKPAFEEEHPHIELKLTRQPHEGLKQQVIAGVAGNAAPDLMRMDIVWTSEFAQLNALAEVSSFDGFEEVENQLFDAPMSTNFYDGGYYGLPINTNTKVAIYNKEVLEKAGLSEPPTTMEELEDAARKAVGAGAAGGISIVGVGQTWDYLPYFWSLGGRLTDDEFTQFEGHLNSVESLQALETIVRWNEEGLISPTMLGGQPGTWEGIDRGEYLMIDDGPWFFSILMNEEGKISPLDYSVWAPIPEGVNGSRSVIGGENLVIFESSKNKEAAWKFAKWMTGEKAQKIMGVGTGLIPTNMAAAQDPEFLELPFIEAYVEQLKTALPRTPLPQWSEVEQVITLNIEKVLRGEMDAKEALDDAAKKSDNIINK</sequence>
<comment type="similarity">
    <text evidence="1">Belongs to the bacterial solute-binding protein 1 family.</text>
</comment>
<gene>
    <name evidence="5" type="ORF">ACFFH4_21970</name>
</gene>
<accession>A0ABV6NLB0</accession>
<name>A0ABV6NLB0_9BACI</name>
<dbReference type="PANTHER" id="PTHR30061:SF50">
    <property type="entry name" value="MALTOSE_MALTODEXTRIN-BINDING PERIPLASMIC PROTEIN"/>
    <property type="match status" value="1"/>
</dbReference>
<dbReference type="Proteomes" id="UP001589833">
    <property type="component" value="Unassembled WGS sequence"/>
</dbReference>
<dbReference type="PROSITE" id="PS51257">
    <property type="entry name" value="PROKAR_LIPOPROTEIN"/>
    <property type="match status" value="1"/>
</dbReference>
<dbReference type="SUPFAM" id="SSF53850">
    <property type="entry name" value="Periplasmic binding protein-like II"/>
    <property type="match status" value="1"/>
</dbReference>
<reference evidence="5 6" key="1">
    <citation type="submission" date="2024-09" db="EMBL/GenBank/DDBJ databases">
        <authorList>
            <person name="Sun Q."/>
            <person name="Mori K."/>
        </authorList>
    </citation>
    <scope>NUCLEOTIDE SEQUENCE [LARGE SCALE GENOMIC DNA]</scope>
    <source>
        <strain evidence="5 6">NCAIM B.02301</strain>
    </source>
</reference>
<organism evidence="5 6">
    <name type="scientific">Halalkalibacter alkalisediminis</name>
    <dbReference type="NCBI Taxonomy" id="935616"/>
    <lineage>
        <taxon>Bacteria</taxon>
        <taxon>Bacillati</taxon>
        <taxon>Bacillota</taxon>
        <taxon>Bacilli</taxon>
        <taxon>Bacillales</taxon>
        <taxon>Bacillaceae</taxon>
        <taxon>Halalkalibacter</taxon>
    </lineage>
</organism>
<keyword evidence="6" id="KW-1185">Reference proteome</keyword>
<keyword evidence="2" id="KW-0813">Transport</keyword>
<evidence type="ECO:0000256" key="1">
    <source>
        <dbReference type="ARBA" id="ARBA00008520"/>
    </source>
</evidence>
<keyword evidence="3 4" id="KW-0732">Signal</keyword>
<feature type="chain" id="PRO_5045926407" evidence="4">
    <location>
        <begin position="22"/>
        <end position="430"/>
    </location>
</feature>
<evidence type="ECO:0000313" key="5">
    <source>
        <dbReference type="EMBL" id="MFC0561572.1"/>
    </source>
</evidence>
<dbReference type="PANTHER" id="PTHR30061">
    <property type="entry name" value="MALTOSE-BINDING PERIPLASMIC PROTEIN"/>
    <property type="match status" value="1"/>
</dbReference>
<dbReference type="InterPro" id="IPR006059">
    <property type="entry name" value="SBP"/>
</dbReference>
<protein>
    <submittedName>
        <fullName evidence="5">Extracellular solute-binding protein</fullName>
    </submittedName>
</protein>
<evidence type="ECO:0000256" key="4">
    <source>
        <dbReference type="SAM" id="SignalP"/>
    </source>
</evidence>
<dbReference type="Gene3D" id="3.40.190.10">
    <property type="entry name" value="Periplasmic binding protein-like II"/>
    <property type="match status" value="2"/>
</dbReference>